<dbReference type="Gene3D" id="3.30.950.10">
    <property type="entry name" value="Methyltransferase, Cobalt-precorrin-4 Transmethylase, Domain 2"/>
    <property type="match status" value="1"/>
</dbReference>
<name>A0AAJ4R8F0_9EURY</name>
<comment type="caution">
    <text evidence="7">The sequence shown here is derived from an EMBL/GenBank/DDBJ whole genome shotgun (WGS) entry which is preliminary data.</text>
</comment>
<dbReference type="Pfam" id="PF00590">
    <property type="entry name" value="TP_methylase"/>
    <property type="match status" value="1"/>
</dbReference>
<dbReference type="AlphaFoldDB" id="A0AAJ4R8F0"/>
<dbReference type="RefSeq" id="WP_123123940.1">
    <property type="nucleotide sequence ID" value="NZ_QKNW01000001.1"/>
</dbReference>
<organism evidence="7 8">
    <name type="scientific">Halosegnis longus</name>
    <dbReference type="NCBI Taxonomy" id="2216012"/>
    <lineage>
        <taxon>Archaea</taxon>
        <taxon>Methanobacteriati</taxon>
        <taxon>Methanobacteriota</taxon>
        <taxon>Stenosarchaea group</taxon>
        <taxon>Halobacteria</taxon>
        <taxon>Halobacteriales</taxon>
        <taxon>Natronomonadaceae</taxon>
        <taxon>Halosegnis</taxon>
    </lineage>
</organism>
<reference evidence="7 8" key="1">
    <citation type="submission" date="2018-11" db="EMBL/GenBank/DDBJ databases">
        <title>Genome sequences of Natronomonas sp. CBA1133.</title>
        <authorList>
            <person name="Roh S.W."/>
            <person name="Cha I.-T."/>
        </authorList>
    </citation>
    <scope>NUCLEOTIDE SEQUENCE [LARGE SCALE GENOMIC DNA]</scope>
    <source>
        <strain evidence="7 8">CBA1133</strain>
    </source>
</reference>
<evidence type="ECO:0000259" key="6">
    <source>
        <dbReference type="Pfam" id="PF00590"/>
    </source>
</evidence>
<dbReference type="NCBIfam" id="TIGR02467">
    <property type="entry name" value="CbiE"/>
    <property type="match status" value="1"/>
</dbReference>
<dbReference type="GO" id="GO:0009236">
    <property type="term" value="P:cobalamin biosynthetic process"/>
    <property type="evidence" value="ECO:0007669"/>
    <property type="project" value="UniProtKB-KW"/>
</dbReference>
<dbReference type="InterPro" id="IPR014777">
    <property type="entry name" value="4pyrrole_Mease_sub1"/>
</dbReference>
<evidence type="ECO:0000256" key="5">
    <source>
        <dbReference type="ARBA" id="ARBA00022691"/>
    </source>
</evidence>
<comment type="pathway">
    <text evidence="1">Cofactor biosynthesis; adenosylcobalamin biosynthesis.</text>
</comment>
<evidence type="ECO:0000256" key="1">
    <source>
        <dbReference type="ARBA" id="ARBA00004953"/>
    </source>
</evidence>
<protein>
    <submittedName>
        <fullName evidence="7">Precorrin-6y C5,15-methyltransferase (Decarboxylating) subunit CbiE</fullName>
    </submittedName>
</protein>
<dbReference type="InterPro" id="IPR000878">
    <property type="entry name" value="4pyrrol_Mease"/>
</dbReference>
<keyword evidence="5" id="KW-0949">S-adenosyl-L-methionine</keyword>
<keyword evidence="8" id="KW-1185">Reference proteome</keyword>
<evidence type="ECO:0000313" key="8">
    <source>
        <dbReference type="Proteomes" id="UP000270581"/>
    </source>
</evidence>
<feature type="domain" description="Tetrapyrrole methylase" evidence="6">
    <location>
        <begin position="12"/>
        <end position="209"/>
    </location>
</feature>
<sequence>MGERDFDTGQRVPVVGIGPGSDDYLTVGGRRVLRTADVVVGFTTVLDCVDEHVGERLDCSYDDQTERLAEFGERVRDGELGVAVAMGDPNCSGGQFVDRVRAAVGEVRVCPGVSSTQVAAARAGVAYDEAAIESLHKRGDCAAERDRLRAALPERALIVLPLPWQTMPEDIARDLLASHPEAGDRRAVVCESVTLPGETLTRTTLAELADGADGESAFSDLSVLVVQPP</sequence>
<keyword evidence="3" id="KW-0489">Methyltransferase</keyword>
<dbReference type="PANTHER" id="PTHR43182">
    <property type="entry name" value="COBALT-PRECORRIN-6B C(15)-METHYLTRANSFERASE (DECARBOXYLATING)"/>
    <property type="match status" value="1"/>
</dbReference>
<evidence type="ECO:0000313" key="7">
    <source>
        <dbReference type="EMBL" id="RNJ26051.1"/>
    </source>
</evidence>
<dbReference type="PANTHER" id="PTHR43182:SF1">
    <property type="entry name" value="COBALT-PRECORRIN-7 C(5)-METHYLTRANSFERASE"/>
    <property type="match status" value="1"/>
</dbReference>
<dbReference type="Proteomes" id="UP000270581">
    <property type="component" value="Unassembled WGS sequence"/>
</dbReference>
<dbReference type="EMBL" id="RJJC01000001">
    <property type="protein sequence ID" value="RNJ26051.1"/>
    <property type="molecule type" value="Genomic_DNA"/>
</dbReference>
<dbReference type="InterPro" id="IPR012818">
    <property type="entry name" value="CbiE"/>
</dbReference>
<dbReference type="GO" id="GO:0032259">
    <property type="term" value="P:methylation"/>
    <property type="evidence" value="ECO:0007669"/>
    <property type="project" value="UniProtKB-KW"/>
</dbReference>
<dbReference type="CDD" id="cd11644">
    <property type="entry name" value="Precorrin-6Y-MT"/>
    <property type="match status" value="1"/>
</dbReference>
<accession>A0AAJ4R8F0</accession>
<evidence type="ECO:0000256" key="2">
    <source>
        <dbReference type="ARBA" id="ARBA00022573"/>
    </source>
</evidence>
<proteinExistence type="predicted"/>
<dbReference type="InterPro" id="IPR035996">
    <property type="entry name" value="4pyrrol_Methylase_sf"/>
</dbReference>
<dbReference type="Gene3D" id="3.40.1010.10">
    <property type="entry name" value="Cobalt-precorrin-4 Transmethylase, Domain 1"/>
    <property type="match status" value="1"/>
</dbReference>
<keyword evidence="2" id="KW-0169">Cobalamin biosynthesis</keyword>
<evidence type="ECO:0000256" key="4">
    <source>
        <dbReference type="ARBA" id="ARBA00022679"/>
    </source>
</evidence>
<dbReference type="GO" id="GO:0008276">
    <property type="term" value="F:protein methyltransferase activity"/>
    <property type="evidence" value="ECO:0007669"/>
    <property type="project" value="InterPro"/>
</dbReference>
<dbReference type="InterPro" id="IPR014776">
    <property type="entry name" value="4pyrrole_Mease_sub2"/>
</dbReference>
<dbReference type="InterPro" id="IPR050714">
    <property type="entry name" value="Cobalamin_biosynth_MTase"/>
</dbReference>
<evidence type="ECO:0000256" key="3">
    <source>
        <dbReference type="ARBA" id="ARBA00022603"/>
    </source>
</evidence>
<gene>
    <name evidence="7" type="primary">cbiE</name>
    <name evidence="7" type="ORF">Nmn1133_04700</name>
</gene>
<dbReference type="SUPFAM" id="SSF53790">
    <property type="entry name" value="Tetrapyrrole methylase"/>
    <property type="match status" value="1"/>
</dbReference>
<keyword evidence="4" id="KW-0808">Transferase</keyword>